<dbReference type="Proteomes" id="UP001596110">
    <property type="component" value="Unassembled WGS sequence"/>
</dbReference>
<gene>
    <name evidence="1" type="ORF">ACFPQ3_07570</name>
</gene>
<accession>A0ABW0UGU2</accession>
<protein>
    <submittedName>
        <fullName evidence="1">Uncharacterized protein</fullName>
    </submittedName>
</protein>
<evidence type="ECO:0000313" key="1">
    <source>
        <dbReference type="EMBL" id="MFC5631435.1"/>
    </source>
</evidence>
<reference evidence="2" key="1">
    <citation type="journal article" date="2019" name="Int. J. Syst. Evol. Microbiol.">
        <title>The Global Catalogue of Microorganisms (GCM) 10K type strain sequencing project: providing services to taxonomists for standard genome sequencing and annotation.</title>
        <authorList>
            <consortium name="The Broad Institute Genomics Platform"/>
            <consortium name="The Broad Institute Genome Sequencing Center for Infectious Disease"/>
            <person name="Wu L."/>
            <person name="Ma J."/>
        </authorList>
    </citation>
    <scope>NUCLEOTIDE SEQUENCE [LARGE SCALE GENOMIC DNA]</scope>
    <source>
        <strain evidence="2">DT43</strain>
    </source>
</reference>
<keyword evidence="2" id="KW-1185">Reference proteome</keyword>
<dbReference type="RefSeq" id="WP_156806647.1">
    <property type="nucleotide sequence ID" value="NZ_JBHSOJ010000016.1"/>
</dbReference>
<dbReference type="EMBL" id="JBHSOJ010000016">
    <property type="protein sequence ID" value="MFC5631435.1"/>
    <property type="molecule type" value="Genomic_DNA"/>
</dbReference>
<sequence>MYRNQCAYFDDESQLSDEDIIRLGKIHLEKIAMGDVIYVVNIGGYIGDSTKREIAYTLSLGKEILSLEPLS</sequence>
<organism evidence="1 2">
    <name type="scientific">Streptococcus caledonicus</name>
    <dbReference type="NCBI Taxonomy" id="2614158"/>
    <lineage>
        <taxon>Bacteria</taxon>
        <taxon>Bacillati</taxon>
        <taxon>Bacillota</taxon>
        <taxon>Bacilli</taxon>
        <taxon>Lactobacillales</taxon>
        <taxon>Streptococcaceae</taxon>
        <taxon>Streptococcus</taxon>
    </lineage>
</organism>
<proteinExistence type="predicted"/>
<comment type="caution">
    <text evidence="1">The sequence shown here is derived from an EMBL/GenBank/DDBJ whole genome shotgun (WGS) entry which is preliminary data.</text>
</comment>
<evidence type="ECO:0000313" key="2">
    <source>
        <dbReference type="Proteomes" id="UP001596110"/>
    </source>
</evidence>
<name>A0ABW0UGU2_9STRE</name>